<gene>
    <name evidence="1" type="ORF">SLEP1_g6317</name>
</gene>
<name>A0AAV5I4M2_9ROSI</name>
<keyword evidence="2" id="KW-1185">Reference proteome</keyword>
<dbReference type="EMBL" id="BPVZ01000006">
    <property type="protein sequence ID" value="GKU92609.1"/>
    <property type="molecule type" value="Genomic_DNA"/>
</dbReference>
<reference evidence="1 2" key="1">
    <citation type="journal article" date="2021" name="Commun. Biol.">
        <title>The genome of Shorea leprosula (Dipterocarpaceae) highlights the ecological relevance of drought in aseasonal tropical rainforests.</title>
        <authorList>
            <person name="Ng K.K.S."/>
            <person name="Kobayashi M.J."/>
            <person name="Fawcett J.A."/>
            <person name="Hatakeyama M."/>
            <person name="Paape T."/>
            <person name="Ng C.H."/>
            <person name="Ang C.C."/>
            <person name="Tnah L.H."/>
            <person name="Lee C.T."/>
            <person name="Nishiyama T."/>
            <person name="Sese J."/>
            <person name="O'Brien M.J."/>
            <person name="Copetti D."/>
            <person name="Mohd Noor M.I."/>
            <person name="Ong R.C."/>
            <person name="Putra M."/>
            <person name="Sireger I.Z."/>
            <person name="Indrioko S."/>
            <person name="Kosugi Y."/>
            <person name="Izuno A."/>
            <person name="Isagi Y."/>
            <person name="Lee S.L."/>
            <person name="Shimizu K.K."/>
        </authorList>
    </citation>
    <scope>NUCLEOTIDE SEQUENCE [LARGE SCALE GENOMIC DNA]</scope>
    <source>
        <strain evidence="1">214</strain>
    </source>
</reference>
<dbReference type="Proteomes" id="UP001054252">
    <property type="component" value="Unassembled WGS sequence"/>
</dbReference>
<dbReference type="AlphaFoldDB" id="A0AAV5I4M2"/>
<accession>A0AAV5I4M2</accession>
<sequence length="65" mass="7299">MEVFFKTKSIALFLNSTKKGGLFIPRFGCMIYCCSGLVIRLDESHNNKSTGEMLVVLSKHPLPHI</sequence>
<proteinExistence type="predicted"/>
<protein>
    <submittedName>
        <fullName evidence="1">Uncharacterized protein</fullName>
    </submittedName>
</protein>
<comment type="caution">
    <text evidence="1">The sequence shown here is derived from an EMBL/GenBank/DDBJ whole genome shotgun (WGS) entry which is preliminary data.</text>
</comment>
<evidence type="ECO:0000313" key="2">
    <source>
        <dbReference type="Proteomes" id="UP001054252"/>
    </source>
</evidence>
<organism evidence="1 2">
    <name type="scientific">Rubroshorea leprosula</name>
    <dbReference type="NCBI Taxonomy" id="152421"/>
    <lineage>
        <taxon>Eukaryota</taxon>
        <taxon>Viridiplantae</taxon>
        <taxon>Streptophyta</taxon>
        <taxon>Embryophyta</taxon>
        <taxon>Tracheophyta</taxon>
        <taxon>Spermatophyta</taxon>
        <taxon>Magnoliopsida</taxon>
        <taxon>eudicotyledons</taxon>
        <taxon>Gunneridae</taxon>
        <taxon>Pentapetalae</taxon>
        <taxon>rosids</taxon>
        <taxon>malvids</taxon>
        <taxon>Malvales</taxon>
        <taxon>Dipterocarpaceae</taxon>
        <taxon>Rubroshorea</taxon>
    </lineage>
</organism>
<evidence type="ECO:0000313" key="1">
    <source>
        <dbReference type="EMBL" id="GKU92609.1"/>
    </source>
</evidence>